<dbReference type="PROSITE" id="PS51257">
    <property type="entry name" value="PROKAR_LIPOPROTEIN"/>
    <property type="match status" value="1"/>
</dbReference>
<dbReference type="RefSeq" id="WP_133274953.1">
    <property type="nucleotide sequence ID" value="NZ_CP037933.1"/>
</dbReference>
<dbReference type="KEGG" id="fnk:E1750_00945"/>
<organism evidence="3 4">
    <name type="scientific">Flavobacterium nackdongense</name>
    <dbReference type="NCBI Taxonomy" id="2547394"/>
    <lineage>
        <taxon>Bacteria</taxon>
        <taxon>Pseudomonadati</taxon>
        <taxon>Bacteroidota</taxon>
        <taxon>Flavobacteriia</taxon>
        <taxon>Flavobacteriales</taxon>
        <taxon>Flavobacteriaceae</taxon>
        <taxon>Flavobacterium</taxon>
    </lineage>
</organism>
<dbReference type="Gene3D" id="2.60.40.2060">
    <property type="match status" value="1"/>
</dbReference>
<dbReference type="InterPro" id="IPR041186">
    <property type="entry name" value="DUF3823_C"/>
</dbReference>
<feature type="domain" description="DUF3823" evidence="1">
    <location>
        <begin position="31"/>
        <end position="117"/>
    </location>
</feature>
<feature type="domain" description="DUF3823" evidence="2">
    <location>
        <begin position="122"/>
        <end position="223"/>
    </location>
</feature>
<evidence type="ECO:0000313" key="3">
    <source>
        <dbReference type="EMBL" id="QBN17422.1"/>
    </source>
</evidence>
<accession>A0A4V1AGB1</accession>
<name>A0A4V1AGB1_9FLAO</name>
<evidence type="ECO:0000259" key="2">
    <source>
        <dbReference type="Pfam" id="PF18003"/>
    </source>
</evidence>
<evidence type="ECO:0000259" key="1">
    <source>
        <dbReference type="Pfam" id="PF12866"/>
    </source>
</evidence>
<reference evidence="4" key="1">
    <citation type="submission" date="2019-03" db="EMBL/GenBank/DDBJ databases">
        <title>Flavobacterium sp.</title>
        <authorList>
            <person name="Kim H."/>
        </authorList>
    </citation>
    <scope>NUCLEOTIDE SEQUENCE [LARGE SCALE GENOMIC DNA]</scope>
    <source>
        <strain evidence="4">GS13</strain>
    </source>
</reference>
<dbReference type="AlphaFoldDB" id="A0A4V1AGB1"/>
<dbReference type="EMBL" id="CP037933">
    <property type="protein sequence ID" value="QBN17422.1"/>
    <property type="molecule type" value="Genomic_DNA"/>
</dbReference>
<sequence>MDKYIRIFILTIFVGVLSSCEMDNLDEPTAGLYGKIIDEKDGTLVPQDIIQGSVIELREAGYANVAPQNLVIKNNGTYENSRLFENMYTVQPVRTNFQLVAPQEVKIAGRTMLDFTVKPYIRILEPKIEKVGTKIVATFKLEQTTADLVKKIGLYSHRDPNVGEFMQTSRTEVTLNALAVPDQIYTVELETAGNANIIVGRTYYFRIGALTAAPETKSNYAPQVVSFTF</sequence>
<dbReference type="InterPro" id="IPR024278">
    <property type="entry name" value="DUF3823_N"/>
</dbReference>
<evidence type="ECO:0000313" key="4">
    <source>
        <dbReference type="Proteomes" id="UP000291124"/>
    </source>
</evidence>
<dbReference type="Gene3D" id="2.60.40.1120">
    <property type="entry name" value="Carboxypeptidase-like, regulatory domain"/>
    <property type="match status" value="1"/>
</dbReference>
<dbReference type="Pfam" id="PF18003">
    <property type="entry name" value="DUF3823_C"/>
    <property type="match status" value="1"/>
</dbReference>
<keyword evidence="4" id="KW-1185">Reference proteome</keyword>
<proteinExistence type="predicted"/>
<dbReference type="Proteomes" id="UP000291124">
    <property type="component" value="Chromosome"/>
</dbReference>
<protein>
    <submittedName>
        <fullName evidence="3">DUF3823 domain-containing protein</fullName>
    </submittedName>
</protein>
<dbReference type="Pfam" id="PF12866">
    <property type="entry name" value="DUF3823"/>
    <property type="match status" value="1"/>
</dbReference>
<gene>
    <name evidence="3" type="ORF">E1750_00945</name>
</gene>
<dbReference type="OrthoDB" id="1433240at2"/>